<dbReference type="EMBL" id="CP046522">
    <property type="protein sequence ID" value="QGU96393.1"/>
    <property type="molecule type" value="Genomic_DNA"/>
</dbReference>
<proteinExistence type="predicted"/>
<keyword evidence="1" id="KW-1133">Transmembrane helix</keyword>
<reference evidence="2 3" key="1">
    <citation type="submission" date="2019-12" db="EMBL/GenBank/DDBJ databases">
        <title>Genome sequenceing of Clostridium bovifaecis.</title>
        <authorList>
            <person name="Yao Y."/>
        </authorList>
    </citation>
    <scope>NUCLEOTIDE SEQUENCE [LARGE SCALE GENOMIC DNA]</scope>
    <source>
        <strain evidence="2 3">BXX</strain>
    </source>
</reference>
<evidence type="ECO:0000313" key="2">
    <source>
        <dbReference type="EMBL" id="QGU96393.1"/>
    </source>
</evidence>
<dbReference type="AlphaFoldDB" id="A0A6I6EVL7"/>
<name>A0A6I6EVL7_9CLOT</name>
<gene>
    <name evidence="2" type="ORF">GOM49_15995</name>
</gene>
<evidence type="ECO:0000256" key="1">
    <source>
        <dbReference type="SAM" id="Phobius"/>
    </source>
</evidence>
<organism evidence="2 3">
    <name type="scientific">Clostridium bovifaecis</name>
    <dbReference type="NCBI Taxonomy" id="2184719"/>
    <lineage>
        <taxon>Bacteria</taxon>
        <taxon>Bacillati</taxon>
        <taxon>Bacillota</taxon>
        <taxon>Clostridia</taxon>
        <taxon>Eubacteriales</taxon>
        <taxon>Clostridiaceae</taxon>
        <taxon>Clostridium</taxon>
    </lineage>
</organism>
<accession>A0A6I6EVL7</accession>
<sequence>MSSDIVKIFSKILESKFYQTLISVLLTFMTFFFISDDMAIVKRFGHFWGAIFIFVCWILIIETILITWKNIKKVYTKACDNQYRDVQREKQNKEILESLWTRIDEMSNVEKEKLKYFLNNNNQPLLEGNVSYSYGHLLNSDWVHKTQYTSNEQIKQKVNIIKNGQTKIEEFVYSPKYQYVLQEHIYEALKYSLEKYGRISHFD</sequence>
<keyword evidence="1" id="KW-0472">Membrane</keyword>
<keyword evidence="1" id="KW-0812">Transmembrane</keyword>
<evidence type="ECO:0000313" key="3">
    <source>
        <dbReference type="Proteomes" id="UP000422764"/>
    </source>
</evidence>
<feature type="transmembrane region" description="Helical" evidence="1">
    <location>
        <begin position="17"/>
        <end position="35"/>
    </location>
</feature>
<feature type="transmembrane region" description="Helical" evidence="1">
    <location>
        <begin position="47"/>
        <end position="68"/>
    </location>
</feature>
<dbReference type="Proteomes" id="UP000422764">
    <property type="component" value="Chromosome"/>
</dbReference>
<protein>
    <submittedName>
        <fullName evidence="2">Uncharacterized protein</fullName>
    </submittedName>
</protein>
<keyword evidence="3" id="KW-1185">Reference proteome</keyword>